<sequence length="211" mass="21503">MLTLHTAPLLLPPGAGPLPDGAVLVQGEAVLAVGPRAELAAAHPGARTRAWPGLLTTGLTHARAVPLLESAYHPDPREYDLLGDAPLTGDVLARLAPDRTRWAGSARRGVQRLLRHGVTRVAGTFTDPAVRSALARAGVTVVGPRAALGEGVPSFDPFAGGHDALSGVPLVPGVRADLAAFDVPDAAALRDGGAAACVATVLAGRLVHRAR</sequence>
<evidence type="ECO:0000313" key="5">
    <source>
        <dbReference type="EMBL" id="SUP62019.1"/>
    </source>
</evidence>
<dbReference type="InterPro" id="IPR011059">
    <property type="entry name" value="Metal-dep_hydrolase_composite"/>
</dbReference>
<keyword evidence="2" id="KW-0378">Hydrolase</keyword>
<evidence type="ECO:0000256" key="3">
    <source>
        <dbReference type="ARBA" id="ARBA00022833"/>
    </source>
</evidence>
<dbReference type="InterPro" id="IPR054418">
    <property type="entry name" value="MQNX/HUTI_composite_N"/>
</dbReference>
<gene>
    <name evidence="5" type="ORF">NCTC7807_05178</name>
</gene>
<evidence type="ECO:0000256" key="1">
    <source>
        <dbReference type="ARBA" id="ARBA00022723"/>
    </source>
</evidence>
<keyword evidence="1" id="KW-0479">Metal-binding</keyword>
<dbReference type="Pfam" id="PF22039">
    <property type="entry name" value="HUTI_composite_bact"/>
    <property type="match status" value="1"/>
</dbReference>
<proteinExistence type="predicted"/>
<dbReference type="AlphaFoldDB" id="A0A380P9W0"/>
<feature type="domain" description="Aminodeoxyfutalosine deaminase/Imidazolonepropionase-like composite" evidence="4">
    <location>
        <begin position="21"/>
        <end position="46"/>
    </location>
</feature>
<evidence type="ECO:0000259" key="4">
    <source>
        <dbReference type="Pfam" id="PF22039"/>
    </source>
</evidence>
<dbReference type="EMBL" id="UHID01000009">
    <property type="protein sequence ID" value="SUP62019.1"/>
    <property type="molecule type" value="Genomic_DNA"/>
</dbReference>
<dbReference type="Proteomes" id="UP000254150">
    <property type="component" value="Unassembled WGS sequence"/>
</dbReference>
<dbReference type="RefSeq" id="WP_115069694.1">
    <property type="nucleotide sequence ID" value="NZ_UHID01000009.1"/>
</dbReference>
<protein>
    <recommendedName>
        <fullName evidence="4">Aminodeoxyfutalosine deaminase/Imidazolonepropionase-like composite domain-containing protein</fullName>
    </recommendedName>
</protein>
<dbReference type="GO" id="GO:0016810">
    <property type="term" value="F:hydrolase activity, acting on carbon-nitrogen (but not peptide) bonds"/>
    <property type="evidence" value="ECO:0007669"/>
    <property type="project" value="InterPro"/>
</dbReference>
<dbReference type="GO" id="GO:0046872">
    <property type="term" value="F:metal ion binding"/>
    <property type="evidence" value="ECO:0007669"/>
    <property type="project" value="UniProtKB-KW"/>
</dbReference>
<evidence type="ECO:0000256" key="2">
    <source>
        <dbReference type="ARBA" id="ARBA00022801"/>
    </source>
</evidence>
<dbReference type="SUPFAM" id="SSF51338">
    <property type="entry name" value="Composite domain of metallo-dependent hydrolases"/>
    <property type="match status" value="1"/>
</dbReference>
<name>A0A380P9W0_STRGR</name>
<accession>A0A380P9W0</accession>
<keyword evidence="3" id="KW-0862">Zinc</keyword>
<organism evidence="5 6">
    <name type="scientific">Streptomyces griseus</name>
    <dbReference type="NCBI Taxonomy" id="1911"/>
    <lineage>
        <taxon>Bacteria</taxon>
        <taxon>Bacillati</taxon>
        <taxon>Actinomycetota</taxon>
        <taxon>Actinomycetes</taxon>
        <taxon>Kitasatosporales</taxon>
        <taxon>Streptomycetaceae</taxon>
        <taxon>Streptomyces</taxon>
    </lineage>
</organism>
<dbReference type="GeneID" id="95070751"/>
<reference evidence="5 6" key="1">
    <citation type="submission" date="2018-06" db="EMBL/GenBank/DDBJ databases">
        <authorList>
            <consortium name="Pathogen Informatics"/>
            <person name="Doyle S."/>
        </authorList>
    </citation>
    <scope>NUCLEOTIDE SEQUENCE [LARGE SCALE GENOMIC DNA]</scope>
    <source>
        <strain evidence="5 6">NCTC7807</strain>
    </source>
</reference>
<evidence type="ECO:0000313" key="6">
    <source>
        <dbReference type="Proteomes" id="UP000254150"/>
    </source>
</evidence>